<proteinExistence type="predicted"/>
<dbReference type="PANTHER" id="PTHR46224:SF64">
    <property type="entry name" value="IQ MOTIF AND ANKYRIN REPEAT DOMAIN-CONTAINING PROTEIN 1"/>
    <property type="match status" value="1"/>
</dbReference>
<dbReference type="EMBL" id="PDXD01000014">
    <property type="protein sequence ID" value="RYN75437.1"/>
    <property type="molecule type" value="Genomic_DNA"/>
</dbReference>
<feature type="compositionally biased region" description="Basic and acidic residues" evidence="2">
    <location>
        <begin position="524"/>
        <end position="543"/>
    </location>
</feature>
<feature type="repeat" description="ANK" evidence="1">
    <location>
        <begin position="320"/>
        <end position="352"/>
    </location>
</feature>
<evidence type="ECO:0000313" key="3">
    <source>
        <dbReference type="EMBL" id="RYN75437.1"/>
    </source>
</evidence>
<evidence type="ECO:0000313" key="4">
    <source>
        <dbReference type="Proteomes" id="UP000291422"/>
    </source>
</evidence>
<dbReference type="Gene3D" id="1.25.40.20">
    <property type="entry name" value="Ankyrin repeat-containing domain"/>
    <property type="match status" value="1"/>
</dbReference>
<feature type="region of interest" description="Disordered" evidence="2">
    <location>
        <begin position="514"/>
        <end position="543"/>
    </location>
</feature>
<feature type="repeat" description="ANK" evidence="1">
    <location>
        <begin position="190"/>
        <end position="222"/>
    </location>
</feature>
<evidence type="ECO:0000256" key="1">
    <source>
        <dbReference type="PROSITE-ProRule" id="PRU00023"/>
    </source>
</evidence>
<feature type="repeat" description="ANK" evidence="1">
    <location>
        <begin position="225"/>
        <end position="257"/>
    </location>
</feature>
<gene>
    <name evidence="3" type="ORF">AA0117_g6328</name>
</gene>
<protein>
    <submittedName>
        <fullName evidence="3">Uncharacterized protein</fullName>
    </submittedName>
</protein>
<dbReference type="VEuPathDB" id="FungiDB:CC77DRAFT_1012267"/>
<organism evidence="3 4">
    <name type="scientific">Alternaria alternata</name>
    <name type="common">Alternaria rot fungus</name>
    <name type="synonym">Torula alternata</name>
    <dbReference type="NCBI Taxonomy" id="5599"/>
    <lineage>
        <taxon>Eukaryota</taxon>
        <taxon>Fungi</taxon>
        <taxon>Dikarya</taxon>
        <taxon>Ascomycota</taxon>
        <taxon>Pezizomycotina</taxon>
        <taxon>Dothideomycetes</taxon>
        <taxon>Pleosporomycetidae</taxon>
        <taxon>Pleosporales</taxon>
        <taxon>Pleosporineae</taxon>
        <taxon>Pleosporaceae</taxon>
        <taxon>Alternaria</taxon>
        <taxon>Alternaria sect. Alternaria</taxon>
        <taxon>Alternaria alternata complex</taxon>
    </lineage>
</organism>
<evidence type="ECO:0000256" key="2">
    <source>
        <dbReference type="SAM" id="MobiDB-lite"/>
    </source>
</evidence>
<dbReference type="Proteomes" id="UP000291422">
    <property type="component" value="Unassembled WGS sequence"/>
</dbReference>
<feature type="repeat" description="ANK" evidence="1">
    <location>
        <begin position="155"/>
        <end position="184"/>
    </location>
</feature>
<dbReference type="InterPro" id="IPR036770">
    <property type="entry name" value="Ankyrin_rpt-contain_sf"/>
</dbReference>
<sequence length="543" mass="58825">MEFRKSVRELSKTSSRSAGYEYWPKVPLPRTIPNAAPPLDYAPTTLPNADLEIGYIRRIHEIAEYLVPSNDFSKDFGTSRLPLIQAVGQGDLHWVRQILLTTDTDPDTRDCQNWTALQQACSIEIDSPESRSQEAIVRLLISQGAHVNAAGDENFGRTALQAACYSGNEKIVDILLEKGADINADVCAFDGQSSLACAVEAGHFGIVKKLLNLGADVNQPGGELDGNTALSAAAKQGNLEILDSLIENGANTESSAGWLAMRAAISCDKLDVARRLLEKGLDVNSCCNGPAPLHSVGSIDMLNLLVTYGARFDLPGSEAYGPTALQWAAQFGSLNLVTELVRLGSDVHHPGAARGGRSALQAAAASRCKYDPEESVHIMSFLVEEHRADVNEPPSGKDGYTSLEAACHATVMRDEDERGIDSVKFLVGKGAIITPFTLHVAAAWNHTELLDFLLQNGARLEDIISPTNVPIVDGWPFGFRELGSTVIETAKINGHLALAEALKNWSPSTQLEMYAGEGDLDREDTEREYPDWEEFDRLSRSAA</sequence>
<reference evidence="4" key="1">
    <citation type="journal article" date="2019" name="bioRxiv">
        <title>Genomics, evolutionary history and diagnostics of the Alternaria alternata species group including apple and Asian pear pathotypes.</title>
        <authorList>
            <person name="Armitage A.D."/>
            <person name="Cockerton H.M."/>
            <person name="Sreenivasaprasad S."/>
            <person name="Woodhall J.W."/>
            <person name="Lane C.R."/>
            <person name="Harrison R.J."/>
            <person name="Clarkson J.P."/>
        </authorList>
    </citation>
    <scope>NUCLEOTIDE SEQUENCE [LARGE SCALE GENOMIC DNA]</scope>
    <source>
        <strain evidence="4">FERA 1177</strain>
    </source>
</reference>
<dbReference type="SUPFAM" id="SSF48403">
    <property type="entry name" value="Ankyrin repeat"/>
    <property type="match status" value="1"/>
</dbReference>
<dbReference type="AlphaFoldDB" id="A0A4Q4NGV9"/>
<dbReference type="PROSITE" id="PS50297">
    <property type="entry name" value="ANK_REP_REGION"/>
    <property type="match status" value="4"/>
</dbReference>
<dbReference type="InterPro" id="IPR002110">
    <property type="entry name" value="Ankyrin_rpt"/>
</dbReference>
<dbReference type="PROSITE" id="PS50088">
    <property type="entry name" value="ANK_REPEAT"/>
    <property type="match status" value="4"/>
</dbReference>
<comment type="caution">
    <text evidence="3">The sequence shown here is derived from an EMBL/GenBank/DDBJ whole genome shotgun (WGS) entry which is preliminary data.</text>
</comment>
<accession>A0A4Q4NGV9</accession>
<dbReference type="PANTHER" id="PTHR46224">
    <property type="entry name" value="ANKYRIN REPEAT FAMILY PROTEIN"/>
    <property type="match status" value="1"/>
</dbReference>
<dbReference type="Pfam" id="PF00023">
    <property type="entry name" value="Ank"/>
    <property type="match status" value="2"/>
</dbReference>
<dbReference type="SMART" id="SM00248">
    <property type="entry name" value="ANK"/>
    <property type="match status" value="10"/>
</dbReference>
<keyword evidence="1" id="KW-0040">ANK repeat</keyword>
<name>A0A4Q4NGV9_ALTAL</name>
<dbReference type="Pfam" id="PF12796">
    <property type="entry name" value="Ank_2"/>
    <property type="match status" value="1"/>
</dbReference>
<dbReference type="InterPro" id="IPR051616">
    <property type="entry name" value="Cul2-RING_E3_ligase_SR"/>
</dbReference>